<name>A0ABD5P7Q8_9EURY</name>
<feature type="compositionally biased region" description="Low complexity" evidence="1">
    <location>
        <begin position="259"/>
        <end position="272"/>
    </location>
</feature>
<feature type="region of interest" description="Disordered" evidence="1">
    <location>
        <begin position="249"/>
        <end position="272"/>
    </location>
</feature>
<reference evidence="2 3" key="1">
    <citation type="journal article" date="2019" name="Int. J. Syst. Evol. Microbiol.">
        <title>The Global Catalogue of Microorganisms (GCM) 10K type strain sequencing project: providing services to taxonomists for standard genome sequencing and annotation.</title>
        <authorList>
            <consortium name="The Broad Institute Genomics Platform"/>
            <consortium name="The Broad Institute Genome Sequencing Center for Infectious Disease"/>
            <person name="Wu L."/>
            <person name="Ma J."/>
        </authorList>
    </citation>
    <scope>NUCLEOTIDE SEQUENCE [LARGE SCALE GENOMIC DNA]</scope>
    <source>
        <strain evidence="2 3">CGMCC 1.12553</strain>
    </source>
</reference>
<dbReference type="Proteomes" id="UP001595921">
    <property type="component" value="Unassembled WGS sequence"/>
</dbReference>
<dbReference type="RefSeq" id="WP_267625198.1">
    <property type="nucleotide sequence ID" value="NZ_JAODIW010000010.1"/>
</dbReference>
<gene>
    <name evidence="2" type="ORF">ACFO0N_02220</name>
</gene>
<dbReference type="AlphaFoldDB" id="A0ABD5P7Q8"/>
<accession>A0ABD5P7Q8</accession>
<dbReference type="EMBL" id="JBHSDS010000002">
    <property type="protein sequence ID" value="MFC4356759.1"/>
    <property type="molecule type" value="Genomic_DNA"/>
</dbReference>
<organism evidence="2 3">
    <name type="scientific">Halobium salinum</name>
    <dbReference type="NCBI Taxonomy" id="1364940"/>
    <lineage>
        <taxon>Archaea</taxon>
        <taxon>Methanobacteriati</taxon>
        <taxon>Methanobacteriota</taxon>
        <taxon>Stenosarchaea group</taxon>
        <taxon>Halobacteria</taxon>
        <taxon>Halobacteriales</taxon>
        <taxon>Haloferacaceae</taxon>
        <taxon>Halobium</taxon>
    </lineage>
</organism>
<protein>
    <submittedName>
        <fullName evidence="2">Uncharacterized protein</fullName>
    </submittedName>
</protein>
<proteinExistence type="predicted"/>
<evidence type="ECO:0000256" key="1">
    <source>
        <dbReference type="SAM" id="MobiDB-lite"/>
    </source>
</evidence>
<evidence type="ECO:0000313" key="3">
    <source>
        <dbReference type="Proteomes" id="UP001595921"/>
    </source>
</evidence>
<keyword evidence="3" id="KW-1185">Reference proteome</keyword>
<comment type="caution">
    <text evidence="2">The sequence shown here is derived from an EMBL/GenBank/DDBJ whole genome shotgun (WGS) entry which is preliminary data.</text>
</comment>
<evidence type="ECO:0000313" key="2">
    <source>
        <dbReference type="EMBL" id="MFC4356759.1"/>
    </source>
</evidence>
<sequence>MYVAPPRDTRAIGESPGATDDTRLGECVLAALADAADAAPDRLTDESVVTAVETETVERVVDRRLTVSDTLHERELSREKVARLNVGRELMPFAAAERDRFIPEGYAGGFATFLRTDEVRLSTCGACHGRQVTTCPGCNGKRLTRGAVCSRCEGSGNRTCRTCGGDGESFTLGLVRRRFTGKTAQSLDSGGKPTRIFHGATGQRVEVVPREPADDELKRETERYAVPVTTVSYEYEGESYTVYEVDGRPTATTLPETTSSGGSRLARLLGRR</sequence>